<proteinExistence type="predicted"/>
<dbReference type="GO" id="GO:0016020">
    <property type="term" value="C:membrane"/>
    <property type="evidence" value="ECO:0007669"/>
    <property type="project" value="UniProtKB-SubCell"/>
</dbReference>
<feature type="compositionally biased region" description="Polar residues" evidence="5">
    <location>
        <begin position="752"/>
        <end position="761"/>
    </location>
</feature>
<dbReference type="Proteomes" id="UP000783686">
    <property type="component" value="Unassembled WGS sequence"/>
</dbReference>
<evidence type="ECO:0000259" key="7">
    <source>
        <dbReference type="Pfam" id="PF01682"/>
    </source>
</evidence>
<organism evidence="9 10">
    <name type="scientific">Bursaphelenchus okinawaensis</name>
    <dbReference type="NCBI Taxonomy" id="465554"/>
    <lineage>
        <taxon>Eukaryota</taxon>
        <taxon>Metazoa</taxon>
        <taxon>Ecdysozoa</taxon>
        <taxon>Nematoda</taxon>
        <taxon>Chromadorea</taxon>
        <taxon>Rhabditida</taxon>
        <taxon>Tylenchina</taxon>
        <taxon>Tylenchomorpha</taxon>
        <taxon>Aphelenchoidea</taxon>
        <taxon>Aphelenchoididae</taxon>
        <taxon>Bursaphelenchus</taxon>
    </lineage>
</organism>
<feature type="transmembrane region" description="Helical" evidence="6">
    <location>
        <begin position="872"/>
        <end position="894"/>
    </location>
</feature>
<feature type="domain" description="Dendritic cell-specific transmembrane protein-like" evidence="8">
    <location>
        <begin position="404"/>
        <end position="595"/>
    </location>
</feature>
<evidence type="ECO:0000259" key="8">
    <source>
        <dbReference type="Pfam" id="PF07782"/>
    </source>
</evidence>
<feature type="transmembrane region" description="Helical" evidence="6">
    <location>
        <begin position="454"/>
        <end position="480"/>
    </location>
</feature>
<protein>
    <recommendedName>
        <fullName evidence="11">DC_STAMP domain-containing protein</fullName>
    </recommendedName>
</protein>
<dbReference type="Proteomes" id="UP000614601">
    <property type="component" value="Unassembled WGS sequence"/>
</dbReference>
<evidence type="ECO:0000313" key="10">
    <source>
        <dbReference type="Proteomes" id="UP000614601"/>
    </source>
</evidence>
<feature type="transmembrane region" description="Helical" evidence="6">
    <location>
        <begin position="548"/>
        <end position="571"/>
    </location>
</feature>
<feature type="compositionally biased region" description="Basic residues" evidence="5">
    <location>
        <begin position="775"/>
        <end position="822"/>
    </location>
</feature>
<feature type="transmembrane region" description="Helical" evidence="6">
    <location>
        <begin position="372"/>
        <end position="396"/>
    </location>
</feature>
<dbReference type="EMBL" id="CAJFDH010000005">
    <property type="protein sequence ID" value="CAD5224735.1"/>
    <property type="molecule type" value="Genomic_DNA"/>
</dbReference>
<dbReference type="PANTHER" id="PTHR21041:SF9">
    <property type="entry name" value="DENDRITIC CELL-SPECIFIC TRANSMEMBRANE PROTEIN-LIKE DOMAIN-CONTAINING PROTEIN"/>
    <property type="match status" value="1"/>
</dbReference>
<dbReference type="Pfam" id="PF26039">
    <property type="entry name" value="Dcst2"/>
    <property type="match status" value="1"/>
</dbReference>
<evidence type="ECO:0000256" key="2">
    <source>
        <dbReference type="ARBA" id="ARBA00022692"/>
    </source>
</evidence>
<evidence type="ECO:0000256" key="5">
    <source>
        <dbReference type="SAM" id="MobiDB-lite"/>
    </source>
</evidence>
<name>A0A811LCD7_9BILA</name>
<sequence>MGFVDLQLQQLKAYRCMKMYRQLVKNPDSHGFLNCNLHIKKVLSYPSVNNTLSLIVSLASCVFVGLLFYLTFSIKYASFPKETGTFIGLVVLVVVCAIQLLPMIRAVIIIAIPGLMTGQVRAIFMLMIVTWAFQVPAINVTKNIHTMTMTAMCVQDGVKGNVKEMKSGVGERLRAIPKQIFEKFLESNNGPFETLKAILKKVDESINKMLAWEKEMAQKIKEMLEGCEEDTRMPYYRCIETVDKMYYDCLDDNYEVICSPIKLLRQTCAASRVMTLKCEWPHYLKKMLEETVGTAVKFGLKKSLAMAKDSFFYQLYEDKKSSINDTIESAKEMELNVSHTFDHNRMLAINVDAIKAKLRDQVSGLEGFIRTVIWLLNMMVLPLFIWPFFTAVLYVVRFYRNPKYDNYFHSSHLEEVEIERRKKGTPTILPLMPAEKKTIVKVLDIKFSRNEKPYLYFSLVMTVISALVPLVIIMIDIAFFKMMEKSYKFFNQNLTVAEIPNHYELKVAGTGFMKELLQGLMDIFQPLHSGLQDALWKECFEEPSPPDYLLFELMLALFVAAIVFCFLQIYAKRWRHVIAERIFPEKIRVRALRLYNELVELRSTLVDLFGRTKQMLEDVDDSQIDDRQTQVCVRCDKSDIEIIMGGKESRVCIECNQFYCVECYTVITKCITCGVKLAKVEDEMEFYQDSSLSESSDDEMTEVVVEGDKEAVNNIAGMNGSNVGDKGSDNKGSNIDNKDSVISPGNAETAGAESNNNLSNVNDKELPDVLDNKKDKKGKPKKKPAKKKMNKKKKTKRKKNPKKKTAVKKIKKPNVKPKKPAKPVKAVQNKKNWRNRSDRLCGQKNVAPSLHGLSWAFEAGCQLVDGARLFEMMLVVVVALCLLPLGQACLATGLCGMNMGCGAAFNPMFRPACQSMGCGGGMGYNNMYNSMNPYSNYGGYNSIFGINGGMGGLGYGGMGSPVCGPYGCYRHRARASVSYKPETLRGYSNDTITKLNQLAEISPSVANNFVKNQKLAVNPNKAFLQCCVDRRLPDSCLRKCNFGVYRREMLSEMYMKKEDCPIEAMQEIHFCAAQGRDHRQCCERNGVSTTMAGEKCLVFCDQRPGKVVQLDMSYLPCFERFESMKSCFWNDLVRRH</sequence>
<dbReference type="PANTHER" id="PTHR21041">
    <property type="entry name" value="DENDRITIC CELL-SPECIFIC TRANSMEMBRANE PROTEIN"/>
    <property type="match status" value="1"/>
</dbReference>
<dbReference type="OrthoDB" id="5985669at2759"/>
<dbReference type="InterPro" id="IPR002602">
    <property type="entry name" value="DB"/>
</dbReference>
<dbReference type="AlphaFoldDB" id="A0A811LCD7"/>
<evidence type="ECO:0000256" key="1">
    <source>
        <dbReference type="ARBA" id="ARBA00004141"/>
    </source>
</evidence>
<dbReference type="Pfam" id="PF01682">
    <property type="entry name" value="DB"/>
    <property type="match status" value="1"/>
</dbReference>
<evidence type="ECO:0000313" key="9">
    <source>
        <dbReference type="EMBL" id="CAD5224735.1"/>
    </source>
</evidence>
<keyword evidence="2 6" id="KW-0812">Transmembrane</keyword>
<feature type="domain" description="Domain of unknown function DB" evidence="7">
    <location>
        <begin position="1026"/>
        <end position="1128"/>
    </location>
</feature>
<dbReference type="InterPro" id="IPR012858">
    <property type="entry name" value="DC_STAMP-like"/>
</dbReference>
<evidence type="ECO:0008006" key="11">
    <source>
        <dbReference type="Google" id="ProtNLM"/>
    </source>
</evidence>
<feature type="transmembrane region" description="Helical" evidence="6">
    <location>
        <begin position="108"/>
        <end position="133"/>
    </location>
</feature>
<comment type="subcellular location">
    <subcellularLocation>
        <location evidence="1">Membrane</location>
        <topology evidence="1">Multi-pass membrane protein</topology>
    </subcellularLocation>
</comment>
<feature type="transmembrane region" description="Helical" evidence="6">
    <location>
        <begin position="84"/>
        <end position="101"/>
    </location>
</feature>
<evidence type="ECO:0000256" key="4">
    <source>
        <dbReference type="ARBA" id="ARBA00023136"/>
    </source>
</evidence>
<reference evidence="9" key="1">
    <citation type="submission" date="2020-09" db="EMBL/GenBank/DDBJ databases">
        <authorList>
            <person name="Kikuchi T."/>
        </authorList>
    </citation>
    <scope>NUCLEOTIDE SEQUENCE</scope>
    <source>
        <strain evidence="9">SH1</strain>
    </source>
</reference>
<gene>
    <name evidence="9" type="ORF">BOKJ2_LOCUS11227</name>
</gene>
<feature type="compositionally biased region" description="Basic and acidic residues" evidence="5">
    <location>
        <begin position="762"/>
        <end position="774"/>
    </location>
</feature>
<evidence type="ECO:0000256" key="3">
    <source>
        <dbReference type="ARBA" id="ARBA00022989"/>
    </source>
</evidence>
<keyword evidence="4 6" id="KW-0472">Membrane</keyword>
<keyword evidence="3 6" id="KW-1133">Transmembrane helix</keyword>
<comment type="caution">
    <text evidence="9">The sequence shown here is derived from an EMBL/GenBank/DDBJ whole genome shotgun (WGS) entry which is preliminary data.</text>
</comment>
<dbReference type="EMBL" id="CAJFCW020000005">
    <property type="protein sequence ID" value="CAG9120143.1"/>
    <property type="molecule type" value="Genomic_DNA"/>
</dbReference>
<accession>A0A811LCD7</accession>
<evidence type="ECO:0000256" key="6">
    <source>
        <dbReference type="SAM" id="Phobius"/>
    </source>
</evidence>
<feature type="transmembrane region" description="Helical" evidence="6">
    <location>
        <begin position="51"/>
        <end position="72"/>
    </location>
</feature>
<feature type="region of interest" description="Disordered" evidence="5">
    <location>
        <begin position="712"/>
        <end position="829"/>
    </location>
</feature>
<dbReference type="Pfam" id="PF07782">
    <property type="entry name" value="DC_STAMP"/>
    <property type="match status" value="1"/>
</dbReference>
<keyword evidence="10" id="KW-1185">Reference proteome</keyword>
<dbReference type="InterPro" id="IPR051856">
    <property type="entry name" value="CSR-E3_Ligase_Protein"/>
</dbReference>